<keyword evidence="5" id="KW-1185">Reference proteome</keyword>
<protein>
    <submittedName>
        <fullName evidence="4">Glycosyltransferase</fullName>
    </submittedName>
</protein>
<reference evidence="5" key="1">
    <citation type="journal article" date="2019" name="Int. J. Syst. Evol. Microbiol.">
        <title>The Global Catalogue of Microorganisms (GCM) 10K type strain sequencing project: providing services to taxonomists for standard genome sequencing and annotation.</title>
        <authorList>
            <consortium name="The Broad Institute Genomics Platform"/>
            <consortium name="The Broad Institute Genome Sequencing Center for Infectious Disease"/>
            <person name="Wu L."/>
            <person name="Ma J."/>
        </authorList>
    </citation>
    <scope>NUCLEOTIDE SEQUENCE [LARGE SCALE GENOMIC DNA]</scope>
    <source>
        <strain evidence="5">JCM 16545</strain>
    </source>
</reference>
<proteinExistence type="predicted"/>
<evidence type="ECO:0000313" key="5">
    <source>
        <dbReference type="Proteomes" id="UP001597297"/>
    </source>
</evidence>
<dbReference type="Gene3D" id="3.90.550.10">
    <property type="entry name" value="Spore Coat Polysaccharide Biosynthesis Protein SpsA, Chain A"/>
    <property type="match status" value="1"/>
</dbReference>
<sequence length="326" mass="37031">MQQRNHIPIVGNSDEKFFPGLSVAFLSLLNAASGKYDYTFYVLNGGLSEQSLQKLESQLQELSAKKGITVTLNSIQVDERKLQSLPQRRGSRMPYAKLILPDLLPTEPYAVYVDADILYNRGVEELYNKSKSASNWLLSGVRDYHSVIGNECPWIHQLTSDEKQLPYINSGFMMMNLKDFRKNGLLDEAITLRAAAGEQRLGDQSVFNFVCRGKILLNHESLNHLVALGSGLHIFENGLESNIHFIGKNKPWFSQPNISQYTAHKLWHSFADEYNITRPVSALSPPDPQLLKKHQRKCWTNLFNPKRAQHYKNDLASIKKLNSATQ</sequence>
<dbReference type="InterPro" id="IPR050748">
    <property type="entry name" value="Glycosyltrans_8_dom-fam"/>
</dbReference>
<dbReference type="EMBL" id="JBHUJC010000041">
    <property type="protein sequence ID" value="MFD2277296.1"/>
    <property type="molecule type" value="Genomic_DNA"/>
</dbReference>
<dbReference type="PANTHER" id="PTHR13778:SF47">
    <property type="entry name" value="LIPOPOLYSACCHARIDE 1,3-GALACTOSYLTRANSFERASE"/>
    <property type="match status" value="1"/>
</dbReference>
<keyword evidence="1" id="KW-0328">Glycosyltransferase</keyword>
<gene>
    <name evidence="4" type="ORF">ACFSQZ_12515</name>
</gene>
<dbReference type="PANTHER" id="PTHR13778">
    <property type="entry name" value="GLYCOSYLTRANSFERASE 8 DOMAIN-CONTAINING PROTEIN"/>
    <property type="match status" value="1"/>
</dbReference>
<evidence type="ECO:0000256" key="1">
    <source>
        <dbReference type="ARBA" id="ARBA00022676"/>
    </source>
</evidence>
<dbReference type="Pfam" id="PF01501">
    <property type="entry name" value="Glyco_transf_8"/>
    <property type="match status" value="1"/>
</dbReference>
<evidence type="ECO:0000256" key="2">
    <source>
        <dbReference type="ARBA" id="ARBA00022679"/>
    </source>
</evidence>
<organism evidence="4 5">
    <name type="scientific">Rubritalea spongiae</name>
    <dbReference type="NCBI Taxonomy" id="430797"/>
    <lineage>
        <taxon>Bacteria</taxon>
        <taxon>Pseudomonadati</taxon>
        <taxon>Verrucomicrobiota</taxon>
        <taxon>Verrucomicrobiia</taxon>
        <taxon>Verrucomicrobiales</taxon>
        <taxon>Rubritaleaceae</taxon>
        <taxon>Rubritalea</taxon>
    </lineage>
</organism>
<keyword evidence="3" id="KW-0479">Metal-binding</keyword>
<evidence type="ECO:0000256" key="3">
    <source>
        <dbReference type="ARBA" id="ARBA00022723"/>
    </source>
</evidence>
<name>A0ABW5E3U7_9BACT</name>
<dbReference type="Proteomes" id="UP001597297">
    <property type="component" value="Unassembled WGS sequence"/>
</dbReference>
<evidence type="ECO:0000313" key="4">
    <source>
        <dbReference type="EMBL" id="MFD2277296.1"/>
    </source>
</evidence>
<keyword evidence="2" id="KW-0808">Transferase</keyword>
<dbReference type="RefSeq" id="WP_377093919.1">
    <property type="nucleotide sequence ID" value="NZ_JBHSJM010000001.1"/>
</dbReference>
<accession>A0ABW5E3U7</accession>
<dbReference type="InterPro" id="IPR029044">
    <property type="entry name" value="Nucleotide-diphossugar_trans"/>
</dbReference>
<dbReference type="SUPFAM" id="SSF53448">
    <property type="entry name" value="Nucleotide-diphospho-sugar transferases"/>
    <property type="match status" value="1"/>
</dbReference>
<comment type="caution">
    <text evidence="4">The sequence shown here is derived from an EMBL/GenBank/DDBJ whole genome shotgun (WGS) entry which is preliminary data.</text>
</comment>
<dbReference type="InterPro" id="IPR002495">
    <property type="entry name" value="Glyco_trans_8"/>
</dbReference>